<gene>
    <name evidence="2" type="ORF">Cba03nite_43090</name>
</gene>
<reference evidence="2 3" key="1">
    <citation type="submission" date="2021-01" db="EMBL/GenBank/DDBJ databases">
        <title>Whole genome shotgun sequence of Catellatospora bangladeshensis NBRC 107357.</title>
        <authorList>
            <person name="Komaki H."/>
            <person name="Tamura T."/>
        </authorList>
    </citation>
    <scope>NUCLEOTIDE SEQUENCE [LARGE SCALE GENOMIC DNA]</scope>
    <source>
        <strain evidence="2 3">NBRC 107357</strain>
    </source>
</reference>
<dbReference type="SUPFAM" id="SSF48452">
    <property type="entry name" value="TPR-like"/>
    <property type="match status" value="1"/>
</dbReference>
<keyword evidence="1" id="KW-0812">Transmembrane</keyword>
<protein>
    <recommendedName>
        <fullName evidence="4">Tetratricopeptide repeat protein</fullName>
    </recommendedName>
</protein>
<dbReference type="Gene3D" id="1.25.40.10">
    <property type="entry name" value="Tetratricopeptide repeat domain"/>
    <property type="match status" value="1"/>
</dbReference>
<proteinExistence type="predicted"/>
<keyword evidence="1" id="KW-0472">Membrane</keyword>
<evidence type="ECO:0000256" key="1">
    <source>
        <dbReference type="SAM" id="Phobius"/>
    </source>
</evidence>
<comment type="caution">
    <text evidence="2">The sequence shown here is derived from an EMBL/GenBank/DDBJ whole genome shotgun (WGS) entry which is preliminary data.</text>
</comment>
<evidence type="ECO:0008006" key="4">
    <source>
        <dbReference type="Google" id="ProtNLM"/>
    </source>
</evidence>
<dbReference type="Proteomes" id="UP000601223">
    <property type="component" value="Unassembled WGS sequence"/>
</dbReference>
<dbReference type="RefSeq" id="WP_203749033.1">
    <property type="nucleotide sequence ID" value="NZ_BONF01000026.1"/>
</dbReference>
<dbReference type="EMBL" id="BONF01000026">
    <property type="protein sequence ID" value="GIF82960.1"/>
    <property type="molecule type" value="Genomic_DNA"/>
</dbReference>
<feature type="transmembrane region" description="Helical" evidence="1">
    <location>
        <begin position="6"/>
        <end position="22"/>
    </location>
</feature>
<dbReference type="InterPro" id="IPR011990">
    <property type="entry name" value="TPR-like_helical_dom_sf"/>
</dbReference>
<accession>A0A8J3NIZ8</accession>
<dbReference type="AlphaFoldDB" id="A0A8J3NIZ8"/>
<keyword evidence="3" id="KW-1185">Reference proteome</keyword>
<organism evidence="2 3">
    <name type="scientific">Catellatospora bangladeshensis</name>
    <dbReference type="NCBI Taxonomy" id="310355"/>
    <lineage>
        <taxon>Bacteria</taxon>
        <taxon>Bacillati</taxon>
        <taxon>Actinomycetota</taxon>
        <taxon>Actinomycetes</taxon>
        <taxon>Micromonosporales</taxon>
        <taxon>Micromonosporaceae</taxon>
        <taxon>Catellatospora</taxon>
    </lineage>
</organism>
<evidence type="ECO:0000313" key="2">
    <source>
        <dbReference type="EMBL" id="GIF82960.1"/>
    </source>
</evidence>
<name>A0A8J3NIZ8_9ACTN</name>
<sequence length="321" mass="34115">MPVDLPLSLLVVLLLVLGLVWYHRTASRRRRAARQLSGIADQAEALHEAGRDDEAIALIGRELELSRGSIHSNLDRVRHAMLLRDMALHLHLAGRLAEALPYATEAADLTDSLAERYPADAVAPSLTLGLLLSGLGQDEAAVHRFRQARRYVVLSGVAGLDASADAERVYVLANLAMALRRTGEGAEALALAAEAVDLTRYIKYAKLPPHAEGTAGWAHGALALTLTDAGEDGRVAAADALAIWQGLTERGVYGPDSEGLAASLFFMGYALRPFDPAPAAGFARRAVDMLTRLESGTPGRGGRRLGEAQALVEALAGTEQP</sequence>
<keyword evidence="1" id="KW-1133">Transmembrane helix</keyword>
<evidence type="ECO:0000313" key="3">
    <source>
        <dbReference type="Proteomes" id="UP000601223"/>
    </source>
</evidence>